<evidence type="ECO:0000256" key="11">
    <source>
        <dbReference type="ARBA" id="ARBA00023052"/>
    </source>
</evidence>
<evidence type="ECO:0000256" key="6">
    <source>
        <dbReference type="ARBA" id="ARBA00022630"/>
    </source>
</evidence>
<evidence type="ECO:0000313" key="19">
    <source>
        <dbReference type="Proteomes" id="UP000028594"/>
    </source>
</evidence>
<proteinExistence type="inferred from homology"/>
<dbReference type="InterPro" id="IPR012001">
    <property type="entry name" value="Thiamin_PyroP_enz_TPP-bd_dom"/>
</dbReference>
<dbReference type="RefSeq" id="WP_012897820.1">
    <property type="nucleotide sequence ID" value="NZ_CP009054.1"/>
</dbReference>
<comment type="similarity">
    <text evidence="3 14">Belongs to the TPP enzyme family.</text>
</comment>
<dbReference type="CDD" id="cd02015">
    <property type="entry name" value="TPP_AHAS"/>
    <property type="match status" value="1"/>
</dbReference>
<evidence type="ECO:0000256" key="3">
    <source>
        <dbReference type="ARBA" id="ARBA00007812"/>
    </source>
</evidence>
<evidence type="ECO:0000256" key="14">
    <source>
        <dbReference type="RuleBase" id="RU003591"/>
    </source>
</evidence>
<dbReference type="Pfam" id="PF02775">
    <property type="entry name" value="TPP_enzyme_C"/>
    <property type="match status" value="1"/>
</dbReference>
<dbReference type="Gene3D" id="3.40.50.1220">
    <property type="entry name" value="TPP-binding domain"/>
    <property type="match status" value="1"/>
</dbReference>
<dbReference type="Pfam" id="PF02776">
    <property type="entry name" value="TPP_enzyme_N"/>
    <property type="match status" value="1"/>
</dbReference>
<accession>A0ABC8A694</accession>
<evidence type="ECO:0000256" key="12">
    <source>
        <dbReference type="ARBA" id="ARBA00023304"/>
    </source>
</evidence>
<evidence type="ECO:0000259" key="15">
    <source>
        <dbReference type="Pfam" id="PF00205"/>
    </source>
</evidence>
<dbReference type="FunFam" id="3.40.50.1220:FF:000008">
    <property type="entry name" value="Acetolactate synthase"/>
    <property type="match status" value="1"/>
</dbReference>
<feature type="domain" description="Thiamine pyrophosphate enzyme TPP-binding" evidence="16">
    <location>
        <begin position="392"/>
        <end position="539"/>
    </location>
</feature>
<keyword evidence="8 14" id="KW-0479">Metal-binding</keyword>
<evidence type="ECO:0000256" key="7">
    <source>
        <dbReference type="ARBA" id="ARBA00022679"/>
    </source>
</evidence>
<keyword evidence="12 14" id="KW-0100">Branched-chain amino acid biosynthesis</keyword>
<comment type="pathway">
    <text evidence="1 14">Amino-acid biosynthesis; L-isoleucine biosynthesis; L-isoleucine from 2-oxobutanoate: step 1/4.</text>
</comment>
<dbReference type="PROSITE" id="PS00187">
    <property type="entry name" value="TPP_ENZYMES"/>
    <property type="match status" value="1"/>
</dbReference>
<dbReference type="InterPro" id="IPR000399">
    <property type="entry name" value="TPP-bd_CS"/>
</dbReference>
<dbReference type="SUPFAM" id="SSF52467">
    <property type="entry name" value="DHS-like NAD/FAD-binding domain"/>
    <property type="match status" value="1"/>
</dbReference>
<evidence type="ECO:0000256" key="9">
    <source>
        <dbReference type="ARBA" id="ARBA00022827"/>
    </source>
</evidence>
<dbReference type="CDD" id="cd07035">
    <property type="entry name" value="TPP_PYR_POX_like"/>
    <property type="match status" value="1"/>
</dbReference>
<feature type="domain" description="Thiamine pyrophosphate enzyme N-terminal TPP-binding" evidence="17">
    <location>
        <begin position="11"/>
        <end position="125"/>
    </location>
</feature>
<comment type="cofactor">
    <cofactor evidence="14">
        <name>Mg(2+)</name>
        <dbReference type="ChEBI" id="CHEBI:18420"/>
    </cofactor>
    <text evidence="14">Binds 1 Mg(2+) ion per subunit.</text>
</comment>
<dbReference type="GO" id="GO:0030976">
    <property type="term" value="F:thiamine pyrophosphate binding"/>
    <property type="evidence" value="ECO:0007669"/>
    <property type="project" value="UniProtKB-UniRule"/>
</dbReference>
<dbReference type="EC" id="2.2.1.6" evidence="4 14"/>
<reference evidence="18 19" key="1">
    <citation type="submission" date="2014-07" db="EMBL/GenBank/DDBJ databases">
        <title>Genome sequence of Lactococcus lactis subsp. lactis NCDO 2118, a GABA-producing strain.</title>
        <authorList>
            <person name="Oliveira L.C."/>
            <person name="Saraiva T.D.L."/>
            <person name="Soares S.C."/>
            <person name="Ramos R.T.J."/>
            <person name="Sa P.H.C.G."/>
            <person name="Carneiro A.R."/>
            <person name="Miranda F."/>
            <person name="Freire M."/>
            <person name="Renan W."/>
            <person name="Oliveira A.F.Jr."/>
            <person name="Santos A.R."/>
            <person name="Pinto A.C."/>
            <person name="Souza B.M."/>
            <person name="Castro C.P."/>
            <person name="Diniz C.A.A."/>
            <person name="Rocha C.S."/>
            <person name="Mariano D.C.B."/>
            <person name="Aguiar E.L."/>
            <person name="Folador E.L."/>
            <person name="Barbosa E.G.V."/>
            <person name="Aburjaile F.F."/>
            <person name="Goncalves L.A."/>
            <person name="Guimaraes L.C."/>
            <person name="Azevedo M.S.P."/>
            <person name="Agresti P.C.M."/>
            <person name="Faria R.F."/>
            <person name="Tiwari S."/>
            <person name="Almeida S.S."/>
            <person name="Hassan S.S."/>
            <person name="Pereira V.B."/>
            <person name="Abreu V.A.C."/>
            <person name="Pereira U.P."/>
            <person name="Dorella F.A."/>
            <person name="Carvalho A.F."/>
            <person name="Pereira F.L."/>
            <person name="Leal C.A.G."/>
            <person name="Figueiredo H.C.P."/>
            <person name="Silva A."/>
            <person name="Miyoshi A."/>
            <person name="Azevedo V."/>
        </authorList>
    </citation>
    <scope>NUCLEOTIDE SEQUENCE [LARGE SCALE GENOMIC DNA]</scope>
    <source>
        <strain evidence="18 19">NCDO 2118</strain>
    </source>
</reference>
<keyword evidence="10 14" id="KW-0460">Magnesium</keyword>
<gene>
    <name evidence="18" type="primary">ilvB</name>
    <name evidence="18" type="ORF">NCDO2118_1234</name>
</gene>
<evidence type="ECO:0000256" key="4">
    <source>
        <dbReference type="ARBA" id="ARBA00013145"/>
    </source>
</evidence>
<keyword evidence="5 14" id="KW-0028">Amino-acid biosynthesis</keyword>
<dbReference type="PANTHER" id="PTHR18968">
    <property type="entry name" value="THIAMINE PYROPHOSPHATE ENZYMES"/>
    <property type="match status" value="1"/>
</dbReference>
<dbReference type="InterPro" id="IPR012000">
    <property type="entry name" value="Thiamin_PyroP_enz_cen_dom"/>
</dbReference>
<dbReference type="PANTHER" id="PTHR18968:SF13">
    <property type="entry name" value="ACETOLACTATE SYNTHASE CATALYTIC SUBUNIT, MITOCHONDRIAL"/>
    <property type="match status" value="1"/>
</dbReference>
<evidence type="ECO:0000256" key="8">
    <source>
        <dbReference type="ARBA" id="ARBA00022723"/>
    </source>
</evidence>
<dbReference type="GO" id="GO:0009082">
    <property type="term" value="P:branched-chain amino acid biosynthetic process"/>
    <property type="evidence" value="ECO:0007669"/>
    <property type="project" value="UniProtKB-KW"/>
</dbReference>
<dbReference type="InterPro" id="IPR012846">
    <property type="entry name" value="Acetolactate_synth_lsu"/>
</dbReference>
<dbReference type="InterPro" id="IPR029061">
    <property type="entry name" value="THDP-binding"/>
</dbReference>
<dbReference type="FunFam" id="3.40.50.970:FF:000016">
    <property type="entry name" value="Acetolactate synthase"/>
    <property type="match status" value="1"/>
</dbReference>
<keyword evidence="9" id="KW-0274">FAD</keyword>
<dbReference type="NCBIfam" id="TIGR00118">
    <property type="entry name" value="acolac_lg"/>
    <property type="match status" value="1"/>
</dbReference>
<evidence type="ECO:0000256" key="1">
    <source>
        <dbReference type="ARBA" id="ARBA00004974"/>
    </source>
</evidence>
<dbReference type="Pfam" id="PF00205">
    <property type="entry name" value="TPP_enzyme_M"/>
    <property type="match status" value="1"/>
</dbReference>
<name>A0ABC8A694_LACLL</name>
<comment type="catalytic activity">
    <reaction evidence="13 14">
        <text>2 pyruvate + H(+) = (2S)-2-acetolactate + CO2</text>
        <dbReference type="Rhea" id="RHEA:25249"/>
        <dbReference type="ChEBI" id="CHEBI:15361"/>
        <dbReference type="ChEBI" id="CHEBI:15378"/>
        <dbReference type="ChEBI" id="CHEBI:16526"/>
        <dbReference type="ChEBI" id="CHEBI:58476"/>
        <dbReference type="EC" id="2.2.1.6"/>
    </reaction>
</comment>
<evidence type="ECO:0000256" key="13">
    <source>
        <dbReference type="ARBA" id="ARBA00048670"/>
    </source>
</evidence>
<organism evidence="18 19">
    <name type="scientific">Lactococcus lactis subsp. lactis NCDO 2118</name>
    <dbReference type="NCBI Taxonomy" id="1117941"/>
    <lineage>
        <taxon>Bacteria</taxon>
        <taxon>Bacillati</taxon>
        <taxon>Bacillota</taxon>
        <taxon>Bacilli</taxon>
        <taxon>Lactobacillales</taxon>
        <taxon>Streptococcaceae</taxon>
        <taxon>Lactococcus</taxon>
    </lineage>
</organism>
<dbReference type="GO" id="GO:0008652">
    <property type="term" value="P:amino acid biosynthetic process"/>
    <property type="evidence" value="ECO:0007669"/>
    <property type="project" value="UniProtKB-KW"/>
</dbReference>
<evidence type="ECO:0000256" key="2">
    <source>
        <dbReference type="ARBA" id="ARBA00005025"/>
    </source>
</evidence>
<evidence type="ECO:0000259" key="16">
    <source>
        <dbReference type="Pfam" id="PF02775"/>
    </source>
</evidence>
<dbReference type="InterPro" id="IPR039368">
    <property type="entry name" value="AHAS_TPP"/>
</dbReference>
<dbReference type="InterPro" id="IPR011766">
    <property type="entry name" value="TPP_enzyme_TPP-bd"/>
</dbReference>
<evidence type="ECO:0000259" key="17">
    <source>
        <dbReference type="Pfam" id="PF02776"/>
    </source>
</evidence>
<keyword evidence="6" id="KW-0285">Flavoprotein</keyword>
<comment type="pathway">
    <text evidence="2 14">Amino-acid biosynthesis; L-valine biosynthesis; L-valine from pyruvate: step 1/4.</text>
</comment>
<dbReference type="EMBL" id="CP009054">
    <property type="protein sequence ID" value="AII12717.1"/>
    <property type="molecule type" value="Genomic_DNA"/>
</dbReference>
<evidence type="ECO:0000256" key="10">
    <source>
        <dbReference type="ARBA" id="ARBA00022842"/>
    </source>
</evidence>
<comment type="cofactor">
    <cofactor evidence="14">
        <name>thiamine diphosphate</name>
        <dbReference type="ChEBI" id="CHEBI:58937"/>
    </cofactor>
    <text evidence="14">Binds 1 thiamine pyrophosphate per subunit.</text>
</comment>
<evidence type="ECO:0000256" key="5">
    <source>
        <dbReference type="ARBA" id="ARBA00022605"/>
    </source>
</evidence>
<evidence type="ECO:0000313" key="18">
    <source>
        <dbReference type="EMBL" id="AII12717.1"/>
    </source>
</evidence>
<dbReference type="NCBIfam" id="NF005584">
    <property type="entry name" value="PRK07282.1"/>
    <property type="match status" value="1"/>
</dbReference>
<dbReference type="KEGG" id="llx:NCDO2118_1234"/>
<dbReference type="AlphaFoldDB" id="A0ABC8A694"/>
<feature type="domain" description="Thiamine pyrophosphate enzyme central" evidence="15">
    <location>
        <begin position="200"/>
        <end position="335"/>
    </location>
</feature>
<dbReference type="Gene3D" id="3.40.50.970">
    <property type="match status" value="2"/>
</dbReference>
<dbReference type="FunFam" id="3.40.50.970:FF:000007">
    <property type="entry name" value="Acetolactate synthase"/>
    <property type="match status" value="1"/>
</dbReference>
<protein>
    <recommendedName>
        <fullName evidence="4 14">Acetolactate synthase</fullName>
        <ecNumber evidence="4 14">2.2.1.6</ecNumber>
    </recommendedName>
</protein>
<keyword evidence="7 14" id="KW-0808">Transferase</keyword>
<dbReference type="InterPro" id="IPR045229">
    <property type="entry name" value="TPP_enz"/>
</dbReference>
<dbReference type="Proteomes" id="UP000028594">
    <property type="component" value="Chromosome"/>
</dbReference>
<dbReference type="SUPFAM" id="SSF52518">
    <property type="entry name" value="Thiamin diphosphate-binding fold (THDP-binding)"/>
    <property type="match status" value="2"/>
</dbReference>
<dbReference type="GO" id="GO:0003984">
    <property type="term" value="F:acetolactate synthase activity"/>
    <property type="evidence" value="ECO:0007669"/>
    <property type="project" value="UniProtKB-EC"/>
</dbReference>
<dbReference type="InterPro" id="IPR029035">
    <property type="entry name" value="DHS-like_NAD/FAD-binding_dom"/>
</dbReference>
<keyword evidence="11 14" id="KW-0786">Thiamine pyrophosphate</keyword>
<dbReference type="GO" id="GO:0000287">
    <property type="term" value="F:magnesium ion binding"/>
    <property type="evidence" value="ECO:0007669"/>
    <property type="project" value="UniProtKB-UniRule"/>
</dbReference>
<sequence>MKKIKLEKPTSGSQLVLQTLKELGVEIIFGYPGGAMLPLYDAIHNFEGIQHILARHEQGATHEAEGYAKSSGKVGVVVVTSGPGATNAVTGIADAYLDSVPLLVFTGQVGRQSIGKDAFQEADTVGITAPITKYNYQIRETADIPRIVTEAYYLARTGRPGPVEIDLPKDVSTLEVTEINDPSLNLPHYHESEKATDEQLQELLTELSVSKKPVIIAGGGINYSGSVDIFRAFVEKYQIPVVSTLLGLGTLPISHELQLGMAGMHGSYAANMALVEADYIINLGSRFDDRVVSNPAKFAKNAVVAHIDIDAAELGKIVKTDIPILSDLKAALSRLLQLNKVRTDFNDWIKTVIENKEKAPFTYEPQNHDIRPQETIKLIGEYTQGDAIIVTDVGQHQMWVAQYYPYKNARQLITSGGMGTMGFGIPAAIGAKLAQPNKNVIVFVGDGGFQMTNQELALLNGYGIAIKVVLINNHSLGMVRQWQESFYEERRSQSVFDVEPNFQLLAEAYGIKHVKLDNPKTLADDLKIITEDEPMLIEVLISKSEHVLPMIPAGLHNDEMIGLHFTDKNEEIDNA</sequence>